<evidence type="ECO:0000256" key="1">
    <source>
        <dbReference type="SAM" id="Phobius"/>
    </source>
</evidence>
<dbReference type="PANTHER" id="PTHR35797:SF1">
    <property type="entry name" value="PROTEASE"/>
    <property type="match status" value="1"/>
</dbReference>
<feature type="transmembrane region" description="Helical" evidence="1">
    <location>
        <begin position="64"/>
        <end position="86"/>
    </location>
</feature>
<dbReference type="GO" id="GO:0016787">
    <property type="term" value="F:hydrolase activity"/>
    <property type="evidence" value="ECO:0007669"/>
    <property type="project" value="UniProtKB-KW"/>
</dbReference>
<feature type="non-terminal residue" evidence="3">
    <location>
        <position position="203"/>
    </location>
</feature>
<name>A0ABV5IZX4_9ACTN</name>
<evidence type="ECO:0000259" key="2">
    <source>
        <dbReference type="Pfam" id="PF02517"/>
    </source>
</evidence>
<evidence type="ECO:0000313" key="4">
    <source>
        <dbReference type="Proteomes" id="UP001589647"/>
    </source>
</evidence>
<dbReference type="Pfam" id="PF02517">
    <property type="entry name" value="Rce1-like"/>
    <property type="match status" value="1"/>
</dbReference>
<keyword evidence="1" id="KW-1133">Transmembrane helix</keyword>
<dbReference type="Proteomes" id="UP001589647">
    <property type="component" value="Unassembled WGS sequence"/>
</dbReference>
<feature type="transmembrane region" description="Helical" evidence="1">
    <location>
        <begin position="138"/>
        <end position="158"/>
    </location>
</feature>
<feature type="transmembrane region" description="Helical" evidence="1">
    <location>
        <begin position="24"/>
        <end position="44"/>
    </location>
</feature>
<evidence type="ECO:0000313" key="3">
    <source>
        <dbReference type="EMBL" id="MFB9210126.1"/>
    </source>
</evidence>
<comment type="caution">
    <text evidence="3">The sequence shown here is derived from an EMBL/GenBank/DDBJ whole genome shotgun (WGS) entry which is preliminary data.</text>
</comment>
<keyword evidence="3" id="KW-0378">Hydrolase</keyword>
<protein>
    <submittedName>
        <fullName evidence="3">CPBP family intramembrane glutamic endopeptidase</fullName>
        <ecNumber evidence="3">3.4.-.-</ecNumber>
    </submittedName>
</protein>
<feature type="transmembrane region" description="Helical" evidence="1">
    <location>
        <begin position="107"/>
        <end position="126"/>
    </location>
</feature>
<sequence>MAVNSRSVAERDTPPKGFVRRRPLLAFFVLANAMSWAAWTPYVLSANGLGILDFTFPTLLGTTQFLGVLPGAYLGPVFAAYIVTRVTEGKEGVRRWIGRMTKWRVNGIWYLVTALGVPAAIIVTAASMAGEKLTMPPVAVLVAYVPGLMLQMVTTGLAEEPGWRDFALARMQRRFGPLRATALLGPLWGVWHLPLFLTEWGGW</sequence>
<dbReference type="InterPro" id="IPR042150">
    <property type="entry name" value="MmRce1-like"/>
</dbReference>
<keyword evidence="1" id="KW-0472">Membrane</keyword>
<dbReference type="PANTHER" id="PTHR35797">
    <property type="entry name" value="PROTEASE-RELATED"/>
    <property type="match status" value="1"/>
</dbReference>
<keyword evidence="4" id="KW-1185">Reference proteome</keyword>
<keyword evidence="1" id="KW-0812">Transmembrane</keyword>
<reference evidence="3 4" key="1">
    <citation type="submission" date="2024-09" db="EMBL/GenBank/DDBJ databases">
        <authorList>
            <person name="Sun Q."/>
            <person name="Mori K."/>
        </authorList>
    </citation>
    <scope>NUCLEOTIDE SEQUENCE [LARGE SCALE GENOMIC DNA]</scope>
    <source>
        <strain evidence="3 4">CCM 3426</strain>
    </source>
</reference>
<dbReference type="InterPro" id="IPR003675">
    <property type="entry name" value="Rce1/LyrA-like_dom"/>
</dbReference>
<organism evidence="3 4">
    <name type="scientific">Nonomuraea spiralis</name>
    <dbReference type="NCBI Taxonomy" id="46182"/>
    <lineage>
        <taxon>Bacteria</taxon>
        <taxon>Bacillati</taxon>
        <taxon>Actinomycetota</taxon>
        <taxon>Actinomycetes</taxon>
        <taxon>Streptosporangiales</taxon>
        <taxon>Streptosporangiaceae</taxon>
        <taxon>Nonomuraea</taxon>
    </lineage>
</organism>
<dbReference type="RefSeq" id="WP_379478722.1">
    <property type="nucleotide sequence ID" value="NZ_JBHMEI010000111.1"/>
</dbReference>
<feature type="transmembrane region" description="Helical" evidence="1">
    <location>
        <begin position="178"/>
        <end position="197"/>
    </location>
</feature>
<accession>A0ABV5IZX4</accession>
<feature type="domain" description="CAAX prenyl protease 2/Lysostaphin resistance protein A-like" evidence="2">
    <location>
        <begin position="145"/>
        <end position="196"/>
    </location>
</feature>
<proteinExistence type="predicted"/>
<dbReference type="EC" id="3.4.-.-" evidence="3"/>
<gene>
    <name evidence="3" type="ORF">ACFFV7_53710</name>
</gene>
<dbReference type="EMBL" id="JBHMEI010000111">
    <property type="protein sequence ID" value="MFB9210126.1"/>
    <property type="molecule type" value="Genomic_DNA"/>
</dbReference>